<gene>
    <name evidence="1" type="ORF">E2562_001171</name>
</gene>
<keyword evidence="2" id="KW-1185">Reference proteome</keyword>
<reference evidence="1 2" key="1">
    <citation type="submission" date="2019-11" db="EMBL/GenBank/DDBJ databases">
        <title>Whole genome sequence of Oryza granulata.</title>
        <authorList>
            <person name="Li W."/>
        </authorList>
    </citation>
    <scope>NUCLEOTIDE SEQUENCE [LARGE SCALE GENOMIC DNA]</scope>
    <source>
        <strain evidence="2">cv. Menghai</strain>
        <tissue evidence="1">Leaf</tissue>
    </source>
</reference>
<name>A0A6G1DBV8_9ORYZ</name>
<protein>
    <submittedName>
        <fullName evidence="1">Uncharacterized protein</fullName>
    </submittedName>
</protein>
<evidence type="ECO:0000313" key="2">
    <source>
        <dbReference type="Proteomes" id="UP000479710"/>
    </source>
</evidence>
<comment type="caution">
    <text evidence="1">The sequence shown here is derived from an EMBL/GenBank/DDBJ whole genome shotgun (WGS) entry which is preliminary data.</text>
</comment>
<dbReference type="Proteomes" id="UP000479710">
    <property type="component" value="Unassembled WGS sequence"/>
</dbReference>
<evidence type="ECO:0000313" key="1">
    <source>
        <dbReference type="EMBL" id="KAF0909906.1"/>
    </source>
</evidence>
<accession>A0A6G1DBV8</accession>
<sequence>MVAISGEKTGGVVSSKCAPAYTRAMNAVVVSAPHAAGSPWSPLASILLASEDDIRASKSK</sequence>
<proteinExistence type="predicted"/>
<dbReference type="AlphaFoldDB" id="A0A6G1DBV8"/>
<organism evidence="1 2">
    <name type="scientific">Oryza meyeriana var. granulata</name>
    <dbReference type="NCBI Taxonomy" id="110450"/>
    <lineage>
        <taxon>Eukaryota</taxon>
        <taxon>Viridiplantae</taxon>
        <taxon>Streptophyta</taxon>
        <taxon>Embryophyta</taxon>
        <taxon>Tracheophyta</taxon>
        <taxon>Spermatophyta</taxon>
        <taxon>Magnoliopsida</taxon>
        <taxon>Liliopsida</taxon>
        <taxon>Poales</taxon>
        <taxon>Poaceae</taxon>
        <taxon>BOP clade</taxon>
        <taxon>Oryzoideae</taxon>
        <taxon>Oryzeae</taxon>
        <taxon>Oryzinae</taxon>
        <taxon>Oryza</taxon>
        <taxon>Oryza meyeriana</taxon>
    </lineage>
</organism>
<dbReference type="EMBL" id="SPHZ02000006">
    <property type="protein sequence ID" value="KAF0909906.1"/>
    <property type="molecule type" value="Genomic_DNA"/>
</dbReference>